<dbReference type="AlphaFoldDB" id="A0A3G2R618"/>
<sequence>MSRTPSGFAEYVGPIANVPTVDELYNLYKQVTGGQEDQAVRDYLASPDFQSVLGGTVPFWMQADPVWRLYLQRLGMLSPEKSSRMKAMMQRLGGR</sequence>
<evidence type="ECO:0000313" key="1">
    <source>
        <dbReference type="EMBL" id="AYO30859.1"/>
    </source>
</evidence>
<name>A0A3G2R618_9FIRM</name>
<dbReference type="KEGG" id="bacg:D2962_09730"/>
<accession>A0A3G2R618</accession>
<proteinExistence type="predicted"/>
<dbReference type="EMBL" id="CP033169">
    <property type="protein sequence ID" value="AYO30859.1"/>
    <property type="molecule type" value="Genomic_DNA"/>
</dbReference>
<evidence type="ECO:0000313" key="2">
    <source>
        <dbReference type="Proteomes" id="UP000280960"/>
    </source>
</evidence>
<keyword evidence="2" id="KW-1185">Reference proteome</keyword>
<organism evidence="1 2">
    <name type="scientific">Biomaibacter acetigenes</name>
    <dbReference type="NCBI Taxonomy" id="2316383"/>
    <lineage>
        <taxon>Bacteria</taxon>
        <taxon>Bacillati</taxon>
        <taxon>Bacillota</taxon>
        <taxon>Clostridia</taxon>
        <taxon>Thermosediminibacterales</taxon>
        <taxon>Tepidanaerobacteraceae</taxon>
        <taxon>Biomaibacter</taxon>
    </lineage>
</organism>
<dbReference type="Proteomes" id="UP000280960">
    <property type="component" value="Chromosome"/>
</dbReference>
<protein>
    <submittedName>
        <fullName evidence="1">Uncharacterized protein</fullName>
    </submittedName>
</protein>
<gene>
    <name evidence="1" type="ORF">D2962_09730</name>
</gene>
<reference evidence="1 2" key="1">
    <citation type="submission" date="2018-10" db="EMBL/GenBank/DDBJ databases">
        <authorList>
            <person name="Zhang X."/>
        </authorList>
    </citation>
    <scope>NUCLEOTIDE SEQUENCE [LARGE SCALE GENOMIC DNA]</scope>
    <source>
        <strain evidence="1 2">SK-G1</strain>
    </source>
</reference>